<evidence type="ECO:0000313" key="2">
    <source>
        <dbReference type="Proteomes" id="UP000254340"/>
    </source>
</evidence>
<organism evidence="1 2">
    <name type="scientific">Klebsiella pneumoniae</name>
    <dbReference type="NCBI Taxonomy" id="573"/>
    <lineage>
        <taxon>Bacteria</taxon>
        <taxon>Pseudomonadati</taxon>
        <taxon>Pseudomonadota</taxon>
        <taxon>Gammaproteobacteria</taxon>
        <taxon>Enterobacterales</taxon>
        <taxon>Enterobacteriaceae</taxon>
        <taxon>Klebsiella/Raoultella group</taxon>
        <taxon>Klebsiella</taxon>
        <taxon>Klebsiella pneumoniae complex</taxon>
    </lineage>
</organism>
<dbReference type="Proteomes" id="UP000254340">
    <property type="component" value="Unassembled WGS sequence"/>
</dbReference>
<evidence type="ECO:0000313" key="1">
    <source>
        <dbReference type="EMBL" id="STT84190.1"/>
    </source>
</evidence>
<keyword evidence="1" id="KW-0808">Transferase</keyword>
<reference evidence="1 2" key="1">
    <citation type="submission" date="2018-06" db="EMBL/GenBank/DDBJ databases">
        <authorList>
            <consortium name="Pathogen Informatics"/>
            <person name="Doyle S."/>
        </authorList>
    </citation>
    <scope>NUCLEOTIDE SEQUENCE [LARGE SCALE GENOMIC DNA]</scope>
    <source>
        <strain evidence="1 2">NCTC5047</strain>
    </source>
</reference>
<dbReference type="EMBL" id="UGLH01000006">
    <property type="protein sequence ID" value="STT84190.1"/>
    <property type="molecule type" value="Genomic_DNA"/>
</dbReference>
<sequence>MLSADFLKTAQLLRATYPDLQVVVPLVNANGGSSLSVLKLRRRRI</sequence>
<dbReference type="GO" id="GO:0008915">
    <property type="term" value="F:lipid-A-disaccharide synthase activity"/>
    <property type="evidence" value="ECO:0007669"/>
    <property type="project" value="UniProtKB-EC"/>
</dbReference>
<accession>A0A377XMT4</accession>
<gene>
    <name evidence="1" type="primary">lpxB_2</name>
    <name evidence="1" type="ORF">NCTC5047_05222</name>
</gene>
<keyword evidence="1" id="KW-0328">Glycosyltransferase</keyword>
<proteinExistence type="predicted"/>
<dbReference type="EC" id="2.4.1.182" evidence="1"/>
<dbReference type="AlphaFoldDB" id="A0A377XMT4"/>
<name>A0A377XMT4_KLEPN</name>
<protein>
    <submittedName>
        <fullName evidence="1">Lipid-A-disaccharide synthase</fullName>
        <ecNumber evidence="1">2.4.1.182</ecNumber>
    </submittedName>
</protein>